<feature type="compositionally biased region" description="Polar residues" evidence="1">
    <location>
        <begin position="1"/>
        <end position="12"/>
    </location>
</feature>
<evidence type="ECO:0000256" key="1">
    <source>
        <dbReference type="SAM" id="MobiDB-lite"/>
    </source>
</evidence>
<sequence length="143" mass="15499">MTSNVFPTSPSKDNYHRATKRSSQHLRTSDAALPISSLRRLLPHTCSFAIFGRDIQPISQPSPLHLPTNPHRIPHTKATEQLEHSIPSVLDSAATILTSMDDSDDTGPEEVAVVAPANLFNLSNSPLFSRGLAMGGGEILHEI</sequence>
<evidence type="ECO:0000313" key="3">
    <source>
        <dbReference type="Proteomes" id="UP000308652"/>
    </source>
</evidence>
<dbReference type="EMBL" id="ML213813">
    <property type="protein sequence ID" value="TFK31236.1"/>
    <property type="molecule type" value="Genomic_DNA"/>
</dbReference>
<protein>
    <submittedName>
        <fullName evidence="2">Uncharacterized protein</fullName>
    </submittedName>
</protein>
<proteinExistence type="predicted"/>
<feature type="region of interest" description="Disordered" evidence="1">
    <location>
        <begin position="1"/>
        <end position="27"/>
    </location>
</feature>
<organism evidence="2 3">
    <name type="scientific">Crucibulum laeve</name>
    <dbReference type="NCBI Taxonomy" id="68775"/>
    <lineage>
        <taxon>Eukaryota</taxon>
        <taxon>Fungi</taxon>
        <taxon>Dikarya</taxon>
        <taxon>Basidiomycota</taxon>
        <taxon>Agaricomycotina</taxon>
        <taxon>Agaricomycetes</taxon>
        <taxon>Agaricomycetidae</taxon>
        <taxon>Agaricales</taxon>
        <taxon>Agaricineae</taxon>
        <taxon>Nidulariaceae</taxon>
        <taxon>Crucibulum</taxon>
    </lineage>
</organism>
<gene>
    <name evidence="2" type="ORF">BDQ12DRAFT_729736</name>
</gene>
<dbReference type="Proteomes" id="UP000308652">
    <property type="component" value="Unassembled WGS sequence"/>
</dbReference>
<dbReference type="STRING" id="68775.A0A5C3LH56"/>
<evidence type="ECO:0000313" key="2">
    <source>
        <dbReference type="EMBL" id="TFK31236.1"/>
    </source>
</evidence>
<accession>A0A5C3LH56</accession>
<name>A0A5C3LH56_9AGAR</name>
<keyword evidence="3" id="KW-1185">Reference proteome</keyword>
<reference evidence="2 3" key="1">
    <citation type="journal article" date="2019" name="Nat. Ecol. Evol.">
        <title>Megaphylogeny resolves global patterns of mushroom evolution.</title>
        <authorList>
            <person name="Varga T."/>
            <person name="Krizsan K."/>
            <person name="Foldi C."/>
            <person name="Dima B."/>
            <person name="Sanchez-Garcia M."/>
            <person name="Sanchez-Ramirez S."/>
            <person name="Szollosi G.J."/>
            <person name="Szarkandi J.G."/>
            <person name="Papp V."/>
            <person name="Albert L."/>
            <person name="Andreopoulos W."/>
            <person name="Angelini C."/>
            <person name="Antonin V."/>
            <person name="Barry K.W."/>
            <person name="Bougher N.L."/>
            <person name="Buchanan P."/>
            <person name="Buyck B."/>
            <person name="Bense V."/>
            <person name="Catcheside P."/>
            <person name="Chovatia M."/>
            <person name="Cooper J."/>
            <person name="Damon W."/>
            <person name="Desjardin D."/>
            <person name="Finy P."/>
            <person name="Geml J."/>
            <person name="Haridas S."/>
            <person name="Hughes K."/>
            <person name="Justo A."/>
            <person name="Karasinski D."/>
            <person name="Kautmanova I."/>
            <person name="Kiss B."/>
            <person name="Kocsube S."/>
            <person name="Kotiranta H."/>
            <person name="LaButti K.M."/>
            <person name="Lechner B.E."/>
            <person name="Liimatainen K."/>
            <person name="Lipzen A."/>
            <person name="Lukacs Z."/>
            <person name="Mihaltcheva S."/>
            <person name="Morgado L.N."/>
            <person name="Niskanen T."/>
            <person name="Noordeloos M.E."/>
            <person name="Ohm R.A."/>
            <person name="Ortiz-Santana B."/>
            <person name="Ovrebo C."/>
            <person name="Racz N."/>
            <person name="Riley R."/>
            <person name="Savchenko A."/>
            <person name="Shiryaev A."/>
            <person name="Soop K."/>
            <person name="Spirin V."/>
            <person name="Szebenyi C."/>
            <person name="Tomsovsky M."/>
            <person name="Tulloss R.E."/>
            <person name="Uehling J."/>
            <person name="Grigoriev I.V."/>
            <person name="Vagvolgyi C."/>
            <person name="Papp T."/>
            <person name="Martin F.M."/>
            <person name="Miettinen O."/>
            <person name="Hibbett D.S."/>
            <person name="Nagy L.G."/>
        </authorList>
    </citation>
    <scope>NUCLEOTIDE SEQUENCE [LARGE SCALE GENOMIC DNA]</scope>
    <source>
        <strain evidence="2 3">CBS 166.37</strain>
    </source>
</reference>
<dbReference type="OrthoDB" id="2563900at2759"/>
<dbReference type="AlphaFoldDB" id="A0A5C3LH56"/>